<dbReference type="InterPro" id="IPR036249">
    <property type="entry name" value="Thioredoxin-like_sf"/>
</dbReference>
<dbReference type="PANTHER" id="PTHR46990:SF1">
    <property type="entry name" value="GLUTAREDOXIN DOMAIN-CONTAINING CYSTEINE-RICH PROTEIN 1"/>
    <property type="match status" value="1"/>
</dbReference>
<feature type="compositionally biased region" description="Polar residues" evidence="1">
    <location>
        <begin position="58"/>
        <end position="88"/>
    </location>
</feature>
<feature type="region of interest" description="Disordered" evidence="1">
    <location>
        <begin position="142"/>
        <end position="253"/>
    </location>
</feature>
<dbReference type="EMBL" id="CAXITT010000290">
    <property type="protein sequence ID" value="CAL1538218.1"/>
    <property type="molecule type" value="Genomic_DNA"/>
</dbReference>
<feature type="compositionally biased region" description="Polar residues" evidence="1">
    <location>
        <begin position="22"/>
        <end position="48"/>
    </location>
</feature>
<proteinExistence type="predicted"/>
<protein>
    <recommendedName>
        <fullName evidence="2">Glutaredoxin domain-containing protein</fullName>
    </recommendedName>
</protein>
<name>A0AAV2HYU7_LYMST</name>
<dbReference type="PANTHER" id="PTHR46990">
    <property type="entry name" value="GLUTAREDOXIN DOMAIN-CONTAINING CYSTEINE-RICH PROTEIN 1"/>
    <property type="match status" value="1"/>
</dbReference>
<dbReference type="Pfam" id="PF00462">
    <property type="entry name" value="Glutaredoxin"/>
    <property type="match status" value="1"/>
</dbReference>
<dbReference type="SUPFAM" id="SSF52833">
    <property type="entry name" value="Thioredoxin-like"/>
    <property type="match status" value="1"/>
</dbReference>
<dbReference type="GO" id="GO:0007605">
    <property type="term" value="P:sensory perception of sound"/>
    <property type="evidence" value="ECO:0007669"/>
    <property type="project" value="InterPro"/>
</dbReference>
<dbReference type="Proteomes" id="UP001497497">
    <property type="component" value="Unassembled WGS sequence"/>
</dbReference>
<dbReference type="Gene3D" id="3.40.30.10">
    <property type="entry name" value="Glutaredoxin"/>
    <property type="match status" value="1"/>
</dbReference>
<dbReference type="AlphaFoldDB" id="A0AAV2HYU7"/>
<accession>A0AAV2HYU7</accession>
<evidence type="ECO:0000313" key="4">
    <source>
        <dbReference type="Proteomes" id="UP001497497"/>
    </source>
</evidence>
<feature type="compositionally biased region" description="Basic and acidic residues" evidence="1">
    <location>
        <begin position="190"/>
        <end position="210"/>
    </location>
</feature>
<evidence type="ECO:0000313" key="3">
    <source>
        <dbReference type="EMBL" id="CAL1538218.1"/>
    </source>
</evidence>
<dbReference type="Pfam" id="PF23733">
    <property type="entry name" value="GRXCR1-2_C"/>
    <property type="match status" value="1"/>
</dbReference>
<evidence type="ECO:0000256" key="1">
    <source>
        <dbReference type="SAM" id="MobiDB-lite"/>
    </source>
</evidence>
<feature type="compositionally biased region" description="Polar residues" evidence="1">
    <location>
        <begin position="179"/>
        <end position="189"/>
    </location>
</feature>
<feature type="compositionally biased region" description="Basic and acidic residues" evidence="1">
    <location>
        <begin position="10"/>
        <end position="21"/>
    </location>
</feature>
<organism evidence="3 4">
    <name type="scientific">Lymnaea stagnalis</name>
    <name type="common">Great pond snail</name>
    <name type="synonym">Helix stagnalis</name>
    <dbReference type="NCBI Taxonomy" id="6523"/>
    <lineage>
        <taxon>Eukaryota</taxon>
        <taxon>Metazoa</taxon>
        <taxon>Spiralia</taxon>
        <taxon>Lophotrochozoa</taxon>
        <taxon>Mollusca</taxon>
        <taxon>Gastropoda</taxon>
        <taxon>Heterobranchia</taxon>
        <taxon>Euthyneura</taxon>
        <taxon>Panpulmonata</taxon>
        <taxon>Hygrophila</taxon>
        <taxon>Lymnaeoidea</taxon>
        <taxon>Lymnaeidae</taxon>
        <taxon>Lymnaea</taxon>
    </lineage>
</organism>
<feature type="domain" description="Glutaredoxin" evidence="2">
    <location>
        <begin position="329"/>
        <end position="383"/>
    </location>
</feature>
<dbReference type="PROSITE" id="PS51354">
    <property type="entry name" value="GLUTAREDOXIN_2"/>
    <property type="match status" value="1"/>
</dbReference>
<sequence length="469" mass="52387">MFRNFSKPAAFERDSMRERHQASQIVSTDLISEQGMSSPLTGSTANDIHSNHAGFPQPSASSGPQKGGYTTSIFVGGKASQQSTVVTHHQTHDDGPKLRQTNGSSAKLPRSVSLSQDNNSRSAQRELEIQKRFSDISLEVGASHSHSNGTNRLPQKHSNGGVTAHTSHANFKSKPNARPDNQISLTHGQSDIEKSQAQERVPERHGHERNVPNGHLTDVLNPRGTPFTQSTFNVIPSPPPLTDVGFAGRRDVRDPTSVKEKQIVSAKGTVRGFKNRVRAGIATFWAQTQDPISASQSGHTRLARNYRLLEQGKIVMYATSMSVVRETSERCKVARSLLQNHMVRYEERDLYMSRDIQQELRDRLSQDGIQELRLPHVFADGIHLGSSEELEKMNEAGELREILNNYQKITVRIMCDKCGGYRFVPCDYCHGSKKSLLRNHFTEEFCALRCMNCDENGLRRCDACIDQQE</sequence>
<evidence type="ECO:0000259" key="2">
    <source>
        <dbReference type="Pfam" id="PF00462"/>
    </source>
</evidence>
<dbReference type="InterPro" id="IPR042797">
    <property type="entry name" value="GRXCR1"/>
</dbReference>
<keyword evidence="4" id="KW-1185">Reference proteome</keyword>
<reference evidence="3 4" key="1">
    <citation type="submission" date="2024-04" db="EMBL/GenBank/DDBJ databases">
        <authorList>
            <consortium name="Genoscope - CEA"/>
            <person name="William W."/>
        </authorList>
    </citation>
    <scope>NUCLEOTIDE SEQUENCE [LARGE SCALE GENOMIC DNA]</scope>
</reference>
<feature type="compositionally biased region" description="Polar residues" evidence="1">
    <location>
        <begin position="144"/>
        <end position="170"/>
    </location>
</feature>
<dbReference type="CDD" id="cd03031">
    <property type="entry name" value="GRX_GRX_like"/>
    <property type="match status" value="1"/>
</dbReference>
<comment type="caution">
    <text evidence="3">The sequence shown here is derived from an EMBL/GenBank/DDBJ whole genome shotgun (WGS) entry which is preliminary data.</text>
</comment>
<dbReference type="InterPro" id="IPR002109">
    <property type="entry name" value="Glutaredoxin"/>
</dbReference>
<feature type="region of interest" description="Disordered" evidence="1">
    <location>
        <begin position="1"/>
        <end position="125"/>
    </location>
</feature>
<gene>
    <name evidence="3" type="ORF">GSLYS_00012039001</name>
</gene>
<feature type="compositionally biased region" description="Polar residues" evidence="1">
    <location>
        <begin position="112"/>
        <end position="122"/>
    </location>
</feature>